<gene>
    <name evidence="4" type="ORF">LYPA_23C001120</name>
</gene>
<dbReference type="EMBL" id="CAAGRJ010024896">
    <property type="protein sequence ID" value="VFV37761.1"/>
    <property type="molecule type" value="Genomic_DNA"/>
</dbReference>
<dbReference type="Pfam" id="PF00012">
    <property type="entry name" value="HSP70"/>
    <property type="match status" value="1"/>
</dbReference>
<evidence type="ECO:0000313" key="4">
    <source>
        <dbReference type="EMBL" id="VFV37761.1"/>
    </source>
</evidence>
<dbReference type="AlphaFoldDB" id="A0A485NUU8"/>
<comment type="similarity">
    <text evidence="1">Belongs to the heat shock protein 70 family.</text>
</comment>
<protein>
    <submittedName>
        <fullName evidence="4">Heat shock cognate 71 kDa</fullName>
    </submittedName>
</protein>
<dbReference type="SUPFAM" id="SSF53067">
    <property type="entry name" value="Actin-like ATPase domain"/>
    <property type="match status" value="1"/>
</dbReference>
<organism evidence="4 5">
    <name type="scientific">Lynx pardinus</name>
    <name type="common">Iberian lynx</name>
    <name type="synonym">Felis pardina</name>
    <dbReference type="NCBI Taxonomy" id="191816"/>
    <lineage>
        <taxon>Eukaryota</taxon>
        <taxon>Metazoa</taxon>
        <taxon>Chordata</taxon>
        <taxon>Craniata</taxon>
        <taxon>Vertebrata</taxon>
        <taxon>Euteleostomi</taxon>
        <taxon>Mammalia</taxon>
        <taxon>Eutheria</taxon>
        <taxon>Laurasiatheria</taxon>
        <taxon>Carnivora</taxon>
        <taxon>Feliformia</taxon>
        <taxon>Felidae</taxon>
        <taxon>Felinae</taxon>
        <taxon>Lynx</taxon>
    </lineage>
</organism>
<dbReference type="PANTHER" id="PTHR19375">
    <property type="entry name" value="HEAT SHOCK PROTEIN 70KDA"/>
    <property type="match status" value="1"/>
</dbReference>
<dbReference type="GO" id="GO:0005524">
    <property type="term" value="F:ATP binding"/>
    <property type="evidence" value="ECO:0007669"/>
    <property type="project" value="UniProtKB-KW"/>
</dbReference>
<proteinExistence type="inferred from homology"/>
<keyword evidence="5" id="KW-1185">Reference proteome</keyword>
<keyword evidence="3" id="KW-0067">ATP-binding</keyword>
<dbReference type="Proteomes" id="UP000386466">
    <property type="component" value="Unassembled WGS sequence"/>
</dbReference>
<accession>A0A485NUU8</accession>
<reference evidence="4 5" key="1">
    <citation type="submission" date="2019-01" db="EMBL/GenBank/DDBJ databases">
        <authorList>
            <person name="Alioto T."/>
            <person name="Alioto T."/>
        </authorList>
    </citation>
    <scope>NUCLEOTIDE SEQUENCE [LARGE SCALE GENOMIC DNA]</scope>
</reference>
<evidence type="ECO:0000256" key="3">
    <source>
        <dbReference type="ARBA" id="ARBA00022840"/>
    </source>
</evidence>
<evidence type="ECO:0000256" key="2">
    <source>
        <dbReference type="ARBA" id="ARBA00022741"/>
    </source>
</evidence>
<feature type="non-terminal residue" evidence="4">
    <location>
        <position position="62"/>
    </location>
</feature>
<name>A0A485NUU8_LYNPA</name>
<dbReference type="InterPro" id="IPR013126">
    <property type="entry name" value="Hsp_70_fam"/>
</dbReference>
<dbReference type="Gene3D" id="3.30.420.40">
    <property type="match status" value="1"/>
</dbReference>
<sequence>MIRETEPPSYIYFTDTGHVGGATKNQVAINPTNTVFDTKCLIGCRFDDAVVQSDVRQWSFMV</sequence>
<dbReference type="InterPro" id="IPR043129">
    <property type="entry name" value="ATPase_NBD"/>
</dbReference>
<keyword evidence="2" id="KW-0547">Nucleotide-binding</keyword>
<keyword evidence="4" id="KW-0346">Stress response</keyword>
<evidence type="ECO:0000313" key="5">
    <source>
        <dbReference type="Proteomes" id="UP000386466"/>
    </source>
</evidence>
<dbReference type="GO" id="GO:0140662">
    <property type="term" value="F:ATP-dependent protein folding chaperone"/>
    <property type="evidence" value="ECO:0007669"/>
    <property type="project" value="InterPro"/>
</dbReference>
<evidence type="ECO:0000256" key="1">
    <source>
        <dbReference type="ARBA" id="ARBA00007381"/>
    </source>
</evidence>